<dbReference type="AlphaFoldDB" id="A0AAE1KMY9"/>
<comment type="caution">
    <text evidence="1">The sequence shown here is derived from an EMBL/GenBank/DDBJ whole genome shotgun (WGS) entry which is preliminary data.</text>
</comment>
<name>A0AAE1KMY9_PETCI</name>
<evidence type="ECO:0000313" key="2">
    <source>
        <dbReference type="Proteomes" id="UP001286313"/>
    </source>
</evidence>
<dbReference type="Proteomes" id="UP001286313">
    <property type="component" value="Unassembled WGS sequence"/>
</dbReference>
<accession>A0AAE1KMY9</accession>
<keyword evidence="2" id="KW-1185">Reference proteome</keyword>
<evidence type="ECO:0000313" key="1">
    <source>
        <dbReference type="EMBL" id="KAK3877298.1"/>
    </source>
</evidence>
<dbReference type="EMBL" id="JAWQEG010001697">
    <property type="protein sequence ID" value="KAK3877298.1"/>
    <property type="molecule type" value="Genomic_DNA"/>
</dbReference>
<reference evidence="1" key="1">
    <citation type="submission" date="2023-10" db="EMBL/GenBank/DDBJ databases">
        <title>Genome assemblies of two species of porcelain crab, Petrolisthes cinctipes and Petrolisthes manimaculis (Anomura: Porcellanidae).</title>
        <authorList>
            <person name="Angst P."/>
        </authorList>
    </citation>
    <scope>NUCLEOTIDE SEQUENCE</scope>
    <source>
        <strain evidence="1">PB745_01</strain>
        <tissue evidence="1">Gill</tissue>
    </source>
</reference>
<sequence length="70" mass="8758">MEDIGVSKKVPIKCLVDNKSLVDALRSLGNNNNNINYYINYYYNINYYYYNINYYYYNINYYYYYYYNCV</sequence>
<protein>
    <submittedName>
        <fullName evidence="1">Uncharacterized protein</fullName>
    </submittedName>
</protein>
<proteinExistence type="predicted"/>
<organism evidence="1 2">
    <name type="scientific">Petrolisthes cinctipes</name>
    <name type="common">Flat porcelain crab</name>
    <dbReference type="NCBI Taxonomy" id="88211"/>
    <lineage>
        <taxon>Eukaryota</taxon>
        <taxon>Metazoa</taxon>
        <taxon>Ecdysozoa</taxon>
        <taxon>Arthropoda</taxon>
        <taxon>Crustacea</taxon>
        <taxon>Multicrustacea</taxon>
        <taxon>Malacostraca</taxon>
        <taxon>Eumalacostraca</taxon>
        <taxon>Eucarida</taxon>
        <taxon>Decapoda</taxon>
        <taxon>Pleocyemata</taxon>
        <taxon>Anomura</taxon>
        <taxon>Galatheoidea</taxon>
        <taxon>Porcellanidae</taxon>
        <taxon>Petrolisthes</taxon>
    </lineage>
</organism>
<gene>
    <name evidence="1" type="ORF">Pcinc_017976</name>
</gene>